<accession>A0A832A7J9</accession>
<dbReference type="InterPro" id="IPR001173">
    <property type="entry name" value="Glyco_trans_2-like"/>
</dbReference>
<evidence type="ECO:0000256" key="1">
    <source>
        <dbReference type="ARBA" id="ARBA00006739"/>
    </source>
</evidence>
<sequence length="483" mass="54683">MGFATVFGGRRVACGSFGDEVPKIVASAGPLFSVIIPSYNGAALLERCLHSLEKVRFPSHRREWIVVDNGSGDGTVSMVQRRFPKTKIVSLSRNLGFTGGIAAGVAAAEGRYVVFLNNDMRVAPQWLEAMEEALRGRGAVCAAGKILDKKGEHIDFIEGILLFDGHALQRFQGARAEHFSGLSTCPAFIACGGNMAVRKDVYESLGGFDGDFFAYTEDVDFSWRLHAAGFETVFVPEAVTLHDHQATSSRFGPYRRGFLYERNAFACLYKNIDEPFFHPLVHLAWLTLMHRTRWIIALHEPQSLGALESPFPPWSGLPDGSSESALEATFLRSPQRSWRKTLRRGVDLLRQGELQTLWYRLAEILRDRLRRGKGKGLSSLHPEEILWRHPYVRSQLQALWDLSRSMARLNAKRRSVQRRRRVPDRDIFRRFPPWVVTTYPGDEELFAASWFRDLLPKEIPFRFASLEEVHGDPPPAQRHHTDL</sequence>
<dbReference type="PANTHER" id="PTHR43179:SF12">
    <property type="entry name" value="GALACTOFURANOSYLTRANSFERASE GLFT2"/>
    <property type="match status" value="1"/>
</dbReference>
<dbReference type="SUPFAM" id="SSF53448">
    <property type="entry name" value="Nucleotide-diphospho-sugar transferases"/>
    <property type="match status" value="1"/>
</dbReference>
<dbReference type="EMBL" id="DSTK01000037">
    <property type="protein sequence ID" value="HFK98179.1"/>
    <property type="molecule type" value="Genomic_DNA"/>
</dbReference>
<dbReference type="CDD" id="cd04186">
    <property type="entry name" value="GT_2_like_c"/>
    <property type="match status" value="1"/>
</dbReference>
<comment type="similarity">
    <text evidence="1">Belongs to the glycosyltransferase 2 family.</text>
</comment>
<reference evidence="5" key="1">
    <citation type="journal article" date="2020" name="mSystems">
        <title>Genome- and Community-Level Interaction Insights into Carbon Utilization and Element Cycling Functions of Hydrothermarchaeota in Hydrothermal Sediment.</title>
        <authorList>
            <person name="Zhou Z."/>
            <person name="Liu Y."/>
            <person name="Xu W."/>
            <person name="Pan J."/>
            <person name="Luo Z.H."/>
            <person name="Li M."/>
        </authorList>
    </citation>
    <scope>NUCLEOTIDE SEQUENCE [LARGE SCALE GENOMIC DNA]</scope>
    <source>
        <strain evidence="5">SpSt-456</strain>
    </source>
</reference>
<dbReference type="GO" id="GO:0016757">
    <property type="term" value="F:glycosyltransferase activity"/>
    <property type="evidence" value="ECO:0007669"/>
    <property type="project" value="UniProtKB-KW"/>
</dbReference>
<keyword evidence="3 5" id="KW-0808">Transferase</keyword>
<dbReference type="InterPro" id="IPR029044">
    <property type="entry name" value="Nucleotide-diphossugar_trans"/>
</dbReference>
<feature type="domain" description="Glycosyltransferase 2-like" evidence="4">
    <location>
        <begin position="33"/>
        <end position="204"/>
    </location>
</feature>
<organism evidence="5">
    <name type="scientific">Desulfacinum infernum</name>
    <dbReference type="NCBI Taxonomy" id="35837"/>
    <lineage>
        <taxon>Bacteria</taxon>
        <taxon>Pseudomonadati</taxon>
        <taxon>Thermodesulfobacteriota</taxon>
        <taxon>Syntrophobacteria</taxon>
        <taxon>Syntrophobacterales</taxon>
        <taxon>Syntrophobacteraceae</taxon>
        <taxon>Desulfacinum</taxon>
    </lineage>
</organism>
<name>A0A832A7J9_9BACT</name>
<evidence type="ECO:0000259" key="4">
    <source>
        <dbReference type="Pfam" id="PF00535"/>
    </source>
</evidence>
<evidence type="ECO:0000313" key="5">
    <source>
        <dbReference type="EMBL" id="HFK98179.1"/>
    </source>
</evidence>
<comment type="caution">
    <text evidence="5">The sequence shown here is derived from an EMBL/GenBank/DDBJ whole genome shotgun (WGS) entry which is preliminary data.</text>
</comment>
<dbReference type="Pfam" id="PF00535">
    <property type="entry name" value="Glycos_transf_2"/>
    <property type="match status" value="1"/>
</dbReference>
<dbReference type="Gene3D" id="3.90.550.10">
    <property type="entry name" value="Spore Coat Polysaccharide Biosynthesis Protein SpsA, Chain A"/>
    <property type="match status" value="1"/>
</dbReference>
<dbReference type="AlphaFoldDB" id="A0A832A7J9"/>
<keyword evidence="2" id="KW-0328">Glycosyltransferase</keyword>
<protein>
    <submittedName>
        <fullName evidence="5">Glycosyltransferase family 2 protein</fullName>
    </submittedName>
</protein>
<evidence type="ECO:0000256" key="2">
    <source>
        <dbReference type="ARBA" id="ARBA00022676"/>
    </source>
</evidence>
<evidence type="ECO:0000256" key="3">
    <source>
        <dbReference type="ARBA" id="ARBA00022679"/>
    </source>
</evidence>
<proteinExistence type="inferred from homology"/>
<dbReference type="PANTHER" id="PTHR43179">
    <property type="entry name" value="RHAMNOSYLTRANSFERASE WBBL"/>
    <property type="match status" value="1"/>
</dbReference>
<gene>
    <name evidence="5" type="ORF">ENS06_12775</name>
</gene>